<accession>A0AAU9PTL8</accession>
<keyword evidence="2" id="KW-1185">Reference proteome</keyword>
<reference evidence="1 2" key="1">
    <citation type="submission" date="2022-01" db="EMBL/GenBank/DDBJ databases">
        <authorList>
            <person name="Xiong W."/>
            <person name="Schranz E."/>
        </authorList>
    </citation>
    <scope>NUCLEOTIDE SEQUENCE [LARGE SCALE GENOMIC DNA]</scope>
</reference>
<protein>
    <submittedName>
        <fullName evidence="1">Uncharacterized protein</fullName>
    </submittedName>
</protein>
<dbReference type="Proteomes" id="UP001157418">
    <property type="component" value="Unassembled WGS sequence"/>
</dbReference>
<organism evidence="1 2">
    <name type="scientific">Lactuca virosa</name>
    <dbReference type="NCBI Taxonomy" id="75947"/>
    <lineage>
        <taxon>Eukaryota</taxon>
        <taxon>Viridiplantae</taxon>
        <taxon>Streptophyta</taxon>
        <taxon>Embryophyta</taxon>
        <taxon>Tracheophyta</taxon>
        <taxon>Spermatophyta</taxon>
        <taxon>Magnoliopsida</taxon>
        <taxon>eudicotyledons</taxon>
        <taxon>Gunneridae</taxon>
        <taxon>Pentapetalae</taxon>
        <taxon>asterids</taxon>
        <taxon>campanulids</taxon>
        <taxon>Asterales</taxon>
        <taxon>Asteraceae</taxon>
        <taxon>Cichorioideae</taxon>
        <taxon>Cichorieae</taxon>
        <taxon>Lactucinae</taxon>
        <taxon>Lactuca</taxon>
    </lineage>
</organism>
<evidence type="ECO:0000313" key="1">
    <source>
        <dbReference type="EMBL" id="CAH1453327.1"/>
    </source>
</evidence>
<dbReference type="EMBL" id="CAKMRJ010005745">
    <property type="protein sequence ID" value="CAH1453327.1"/>
    <property type="molecule type" value="Genomic_DNA"/>
</dbReference>
<proteinExistence type="predicted"/>
<sequence length="74" mass="8172">MYVFGFGKEVSTEKMGDKDIIHGDLRGEGYRLEKKTNPKLTCDLEAPISAISPYLPNLERPVATCTATNISNLI</sequence>
<dbReference type="AlphaFoldDB" id="A0AAU9PTL8"/>
<name>A0AAU9PTL8_9ASTR</name>
<gene>
    <name evidence="1" type="ORF">LVIROSA_LOCUS38580</name>
</gene>
<comment type="caution">
    <text evidence="1">The sequence shown here is derived from an EMBL/GenBank/DDBJ whole genome shotgun (WGS) entry which is preliminary data.</text>
</comment>
<evidence type="ECO:0000313" key="2">
    <source>
        <dbReference type="Proteomes" id="UP001157418"/>
    </source>
</evidence>